<comment type="similarity">
    <text evidence="7">Belongs to the HEY family.</text>
</comment>
<sequence length="311" mass="34835">MTMTTRQKERSDQTSHKVIEKRRRDRINNCLAELSQTVPAAFAKQSSGKLEKAEILEMTVEYLRAVQATEIGMRFENGDWFTSDVWADFMHHYQVGYNECMQEVVRYMTDVEGIDTNDSRCIRIMSYLQTRFRPDASINTGNVYRDTISRVASQVTRMQYGAGSNLTCTTGTSIRSLHRYNPYVAQGSHGTSYLNVPSPTAVVNPVTSCPSRINNNSTNCTNATFFGRNSHMNPTAFPLQNTHAHKPLLTTALSNSTNLPSFLFTTTNNEVIPTITDPGKLPTATVAISERQPQMLTKHSMRSPAAITSKM</sequence>
<dbReference type="PANTHER" id="PTHR10985">
    <property type="entry name" value="BASIC HELIX-LOOP-HELIX TRANSCRIPTION FACTOR, HES-RELATED"/>
    <property type="match status" value="1"/>
</dbReference>
<dbReference type="FunFam" id="4.10.280.10:FF:000054">
    <property type="entry name" value="hairy and enhancer of split-related protein HELT"/>
    <property type="match status" value="1"/>
</dbReference>
<dbReference type="Pfam" id="PF00010">
    <property type="entry name" value="HLH"/>
    <property type="match status" value="1"/>
</dbReference>
<evidence type="ECO:0000256" key="4">
    <source>
        <dbReference type="ARBA" id="ARBA00023125"/>
    </source>
</evidence>
<keyword evidence="4" id="KW-0238">DNA-binding</keyword>
<dbReference type="GO" id="GO:0003677">
    <property type="term" value="F:DNA binding"/>
    <property type="evidence" value="ECO:0007669"/>
    <property type="project" value="UniProtKB-KW"/>
</dbReference>
<keyword evidence="6" id="KW-0539">Nucleus</keyword>
<dbReference type="GO" id="GO:0006355">
    <property type="term" value="P:regulation of DNA-templated transcription"/>
    <property type="evidence" value="ECO:0007669"/>
    <property type="project" value="InterPro"/>
</dbReference>
<protein>
    <recommendedName>
        <fullName evidence="8">Hairy and enhancer of split-related protein HELT</fullName>
    </recommendedName>
    <alternativeName>
        <fullName evidence="9">HES/HEY-like transcription factor</fullName>
    </alternativeName>
</protein>
<dbReference type="AlphaFoldDB" id="A0A6P7SJ31"/>
<keyword evidence="5" id="KW-0804">Transcription</keyword>
<dbReference type="GO" id="GO:0046983">
    <property type="term" value="F:protein dimerization activity"/>
    <property type="evidence" value="ECO:0007669"/>
    <property type="project" value="InterPro"/>
</dbReference>
<keyword evidence="10" id="KW-1185">Reference proteome</keyword>
<dbReference type="SMART" id="SM00511">
    <property type="entry name" value="ORANGE"/>
    <property type="match status" value="1"/>
</dbReference>
<reference evidence="11" key="1">
    <citation type="submission" date="2025-08" db="UniProtKB">
        <authorList>
            <consortium name="RefSeq"/>
        </authorList>
    </citation>
    <scope>IDENTIFICATION</scope>
</reference>
<evidence type="ECO:0000256" key="3">
    <source>
        <dbReference type="ARBA" id="ARBA00023015"/>
    </source>
</evidence>
<evidence type="ECO:0000313" key="11">
    <source>
        <dbReference type="RefSeq" id="XP_029638240.1"/>
    </source>
</evidence>
<dbReference type="SMART" id="SM00353">
    <property type="entry name" value="HLH"/>
    <property type="match status" value="1"/>
</dbReference>
<dbReference type="Gene3D" id="6.10.250.980">
    <property type="match status" value="1"/>
</dbReference>
<comment type="subcellular location">
    <subcellularLocation>
        <location evidence="1">Nucleus</location>
    </subcellularLocation>
</comment>
<dbReference type="PROSITE" id="PS51054">
    <property type="entry name" value="ORANGE"/>
    <property type="match status" value="1"/>
</dbReference>
<keyword evidence="2" id="KW-0678">Repressor</keyword>
<dbReference type="Proteomes" id="UP000515154">
    <property type="component" value="Linkage group LG6"/>
</dbReference>
<evidence type="ECO:0000256" key="1">
    <source>
        <dbReference type="ARBA" id="ARBA00004123"/>
    </source>
</evidence>
<gene>
    <name evidence="11" type="primary">LOC115213417</name>
</gene>
<dbReference type="SUPFAM" id="SSF47459">
    <property type="entry name" value="HLH, helix-loop-helix DNA-binding domain"/>
    <property type="match status" value="1"/>
</dbReference>
<dbReference type="Gene3D" id="4.10.280.10">
    <property type="entry name" value="Helix-loop-helix DNA-binding domain"/>
    <property type="match status" value="1"/>
</dbReference>
<dbReference type="GO" id="GO:0005634">
    <property type="term" value="C:nucleus"/>
    <property type="evidence" value="ECO:0007669"/>
    <property type="project" value="UniProtKB-SubCell"/>
</dbReference>
<dbReference type="InterPro" id="IPR036638">
    <property type="entry name" value="HLH_DNA-bd_sf"/>
</dbReference>
<dbReference type="KEGG" id="osn:115213417"/>
<evidence type="ECO:0000256" key="8">
    <source>
        <dbReference type="ARBA" id="ARBA00073323"/>
    </source>
</evidence>
<evidence type="ECO:0000256" key="9">
    <source>
        <dbReference type="ARBA" id="ARBA00078769"/>
    </source>
</evidence>
<evidence type="ECO:0000256" key="7">
    <source>
        <dbReference type="ARBA" id="ARBA00038262"/>
    </source>
</evidence>
<dbReference type="InterPro" id="IPR011598">
    <property type="entry name" value="bHLH_dom"/>
</dbReference>
<proteinExistence type="inferred from homology"/>
<evidence type="ECO:0000256" key="6">
    <source>
        <dbReference type="ARBA" id="ARBA00023242"/>
    </source>
</evidence>
<evidence type="ECO:0000256" key="2">
    <source>
        <dbReference type="ARBA" id="ARBA00022491"/>
    </source>
</evidence>
<keyword evidence="3" id="KW-0805">Transcription regulation</keyword>
<accession>A0A6P7SJ31</accession>
<dbReference type="InterPro" id="IPR050370">
    <property type="entry name" value="HES_HEY"/>
</dbReference>
<name>A0A6P7SJ31_9MOLL</name>
<dbReference type="RefSeq" id="XP_029638240.1">
    <property type="nucleotide sequence ID" value="XM_029782380.2"/>
</dbReference>
<dbReference type="SUPFAM" id="SSF158457">
    <property type="entry name" value="Orange domain-like"/>
    <property type="match status" value="1"/>
</dbReference>
<organism evidence="10 11">
    <name type="scientific">Octopus sinensis</name>
    <name type="common">East Asian common octopus</name>
    <dbReference type="NCBI Taxonomy" id="2607531"/>
    <lineage>
        <taxon>Eukaryota</taxon>
        <taxon>Metazoa</taxon>
        <taxon>Spiralia</taxon>
        <taxon>Lophotrochozoa</taxon>
        <taxon>Mollusca</taxon>
        <taxon>Cephalopoda</taxon>
        <taxon>Coleoidea</taxon>
        <taxon>Octopodiformes</taxon>
        <taxon>Octopoda</taxon>
        <taxon>Incirrata</taxon>
        <taxon>Octopodidae</taxon>
        <taxon>Octopus</taxon>
    </lineage>
</organism>
<dbReference type="PROSITE" id="PS50888">
    <property type="entry name" value="BHLH"/>
    <property type="match status" value="1"/>
</dbReference>
<dbReference type="Pfam" id="PF07527">
    <property type="entry name" value="Hairy_orange"/>
    <property type="match status" value="1"/>
</dbReference>
<dbReference type="CDD" id="cd11408">
    <property type="entry name" value="bHLH-O_HELT"/>
    <property type="match status" value="1"/>
</dbReference>
<evidence type="ECO:0000313" key="10">
    <source>
        <dbReference type="Proteomes" id="UP000515154"/>
    </source>
</evidence>
<dbReference type="InterPro" id="IPR003650">
    <property type="entry name" value="Orange_dom"/>
</dbReference>
<evidence type="ECO:0000256" key="5">
    <source>
        <dbReference type="ARBA" id="ARBA00023163"/>
    </source>
</evidence>